<dbReference type="InterPro" id="IPR048279">
    <property type="entry name" value="MdtK-like"/>
</dbReference>
<dbReference type="GO" id="GO:0006811">
    <property type="term" value="P:monoatomic ion transport"/>
    <property type="evidence" value="ECO:0007669"/>
    <property type="project" value="UniProtKB-KW"/>
</dbReference>
<dbReference type="PIRSF" id="PIRSF006603">
    <property type="entry name" value="DinF"/>
    <property type="match status" value="1"/>
</dbReference>
<evidence type="ECO:0000256" key="8">
    <source>
        <dbReference type="ARBA" id="ARBA00023136"/>
    </source>
</evidence>
<evidence type="ECO:0000313" key="12">
    <source>
        <dbReference type="Proteomes" id="UP000500938"/>
    </source>
</evidence>
<evidence type="ECO:0000256" key="5">
    <source>
        <dbReference type="ARBA" id="ARBA00022692"/>
    </source>
</evidence>
<gene>
    <name evidence="11" type="ORF">HKW67_02250</name>
</gene>
<dbReference type="Pfam" id="PF01554">
    <property type="entry name" value="MatE"/>
    <property type="match status" value="2"/>
</dbReference>
<dbReference type="RefSeq" id="WP_171223851.1">
    <property type="nucleotide sequence ID" value="NZ_CP053085.1"/>
</dbReference>
<evidence type="ECO:0000256" key="2">
    <source>
        <dbReference type="ARBA" id="ARBA00022448"/>
    </source>
</evidence>
<feature type="transmembrane region" description="Helical" evidence="10">
    <location>
        <begin position="115"/>
        <end position="137"/>
    </location>
</feature>
<feature type="transmembrane region" description="Helical" evidence="10">
    <location>
        <begin position="330"/>
        <end position="353"/>
    </location>
</feature>
<proteinExistence type="predicted"/>
<evidence type="ECO:0000313" key="11">
    <source>
        <dbReference type="EMBL" id="QJR34425.1"/>
    </source>
</evidence>
<evidence type="ECO:0000256" key="1">
    <source>
        <dbReference type="ARBA" id="ARBA00004651"/>
    </source>
</evidence>
<dbReference type="GO" id="GO:0042910">
    <property type="term" value="F:xenobiotic transmembrane transporter activity"/>
    <property type="evidence" value="ECO:0007669"/>
    <property type="project" value="InterPro"/>
</dbReference>
<comment type="subcellular location">
    <subcellularLocation>
        <location evidence="1">Cell membrane</location>
        <topology evidence="1">Multi-pass membrane protein</topology>
    </subcellularLocation>
</comment>
<evidence type="ECO:0000256" key="10">
    <source>
        <dbReference type="SAM" id="Phobius"/>
    </source>
</evidence>
<feature type="transmembrane region" description="Helical" evidence="10">
    <location>
        <begin position="36"/>
        <end position="53"/>
    </location>
</feature>
<keyword evidence="8 10" id="KW-0472">Membrane</keyword>
<dbReference type="PANTHER" id="PTHR43298">
    <property type="entry name" value="MULTIDRUG RESISTANCE PROTEIN NORM-RELATED"/>
    <property type="match status" value="1"/>
</dbReference>
<name>A0A6M4IK37_9BACT</name>
<keyword evidence="3" id="KW-0050">Antiport</keyword>
<dbReference type="InterPro" id="IPR050222">
    <property type="entry name" value="MATE_MdtK"/>
</dbReference>
<feature type="transmembrane region" description="Helical" evidence="10">
    <location>
        <begin position="73"/>
        <end position="94"/>
    </location>
</feature>
<dbReference type="CDD" id="cd13137">
    <property type="entry name" value="MATE_NorM_like"/>
    <property type="match status" value="1"/>
</dbReference>
<organism evidence="11 12">
    <name type="scientific">Gemmatimonas groenlandica</name>
    <dbReference type="NCBI Taxonomy" id="2732249"/>
    <lineage>
        <taxon>Bacteria</taxon>
        <taxon>Pseudomonadati</taxon>
        <taxon>Gemmatimonadota</taxon>
        <taxon>Gemmatimonadia</taxon>
        <taxon>Gemmatimonadales</taxon>
        <taxon>Gemmatimonadaceae</taxon>
        <taxon>Gemmatimonas</taxon>
    </lineage>
</organism>
<dbReference type="EMBL" id="CP053085">
    <property type="protein sequence ID" value="QJR34425.1"/>
    <property type="molecule type" value="Genomic_DNA"/>
</dbReference>
<keyword evidence="6 10" id="KW-1133">Transmembrane helix</keyword>
<reference evidence="11 12" key="1">
    <citation type="submission" date="2020-05" db="EMBL/GenBank/DDBJ databases">
        <title>Complete genome sequence of Gemmatimonas greenlandica TET16.</title>
        <authorList>
            <person name="Zeng Y."/>
        </authorList>
    </citation>
    <scope>NUCLEOTIDE SEQUENCE [LARGE SCALE GENOMIC DNA]</scope>
    <source>
        <strain evidence="11 12">TET16</strain>
    </source>
</reference>
<keyword evidence="2" id="KW-0813">Transport</keyword>
<dbReference type="GO" id="GO:0005886">
    <property type="term" value="C:plasma membrane"/>
    <property type="evidence" value="ECO:0007669"/>
    <property type="project" value="UniProtKB-SubCell"/>
</dbReference>
<dbReference type="AlphaFoldDB" id="A0A6M4IK37"/>
<keyword evidence="12" id="KW-1185">Reference proteome</keyword>
<keyword evidence="4" id="KW-1003">Cell membrane</keyword>
<feature type="transmembrane region" description="Helical" evidence="10">
    <location>
        <begin position="298"/>
        <end position="318"/>
    </location>
</feature>
<evidence type="ECO:0000256" key="9">
    <source>
        <dbReference type="ARBA" id="ARBA00031636"/>
    </source>
</evidence>
<feature type="transmembrane region" description="Helical" evidence="10">
    <location>
        <begin position="157"/>
        <end position="176"/>
    </location>
</feature>
<dbReference type="InterPro" id="IPR002528">
    <property type="entry name" value="MATE_fam"/>
</dbReference>
<feature type="transmembrane region" description="Helical" evidence="10">
    <location>
        <begin position="183"/>
        <end position="202"/>
    </location>
</feature>
<dbReference type="Proteomes" id="UP000500938">
    <property type="component" value="Chromosome"/>
</dbReference>
<evidence type="ECO:0000256" key="4">
    <source>
        <dbReference type="ARBA" id="ARBA00022475"/>
    </source>
</evidence>
<feature type="transmembrane region" description="Helical" evidence="10">
    <location>
        <begin position="257"/>
        <end position="278"/>
    </location>
</feature>
<keyword evidence="7" id="KW-0406">Ion transport</keyword>
<feature type="transmembrane region" description="Helical" evidence="10">
    <location>
        <begin position="214"/>
        <end position="236"/>
    </location>
</feature>
<feature type="transmembrane region" description="Helical" evidence="10">
    <location>
        <begin position="429"/>
        <end position="449"/>
    </location>
</feature>
<dbReference type="NCBIfam" id="TIGR00797">
    <property type="entry name" value="matE"/>
    <property type="match status" value="1"/>
</dbReference>
<sequence>MSASTGTDAKAESHAEDNAPRGALVGEPLALTIRRVALPAVVANLLMTTFHNVDTYWIGRTLGPDALAAATSSIFWIWLVISIGEMVSIGLDAIAARRHGERRPSEAARTISEGFVLALLLGGAIALATPFLLHWLFAVMNTGASVSAIGREYLGTYLLGMPLIFGFFAVDAAFRAKGDTRTPLYILAVTTVLGLVLDPILIRGSGPVPAFGIRGAALATLVPRGLGCIAGVIILQRRSMLRWAKPRWDVIASIARVGAPAALTGVAFSAIYVLLTRITTQFGTPALAALGLGFRIESVVYVVSVGMGAAVAAIVGQSMGADDPDRAERAGWTATGIVSVVGAVMAGASFFFAEDFAAIFSTDPAVIAEAARYLRIAAFSQLFLGAEVVLESAMGGAGWTLWPMIGSSTITLLRLPIGAWAAAQWGTSGLWWTLALTAAARGLLMAALWGSGRWRRVRV</sequence>
<accession>A0A6M4IK37</accession>
<evidence type="ECO:0000256" key="6">
    <source>
        <dbReference type="ARBA" id="ARBA00022989"/>
    </source>
</evidence>
<keyword evidence="5 10" id="KW-0812">Transmembrane</keyword>
<protein>
    <recommendedName>
        <fullName evidence="9">Multidrug-efflux transporter</fullName>
    </recommendedName>
</protein>
<dbReference type="KEGG" id="ggr:HKW67_02250"/>
<dbReference type="PANTHER" id="PTHR43298:SF2">
    <property type="entry name" value="FMN_FAD EXPORTER YEEO-RELATED"/>
    <property type="match status" value="1"/>
</dbReference>
<evidence type="ECO:0000256" key="7">
    <source>
        <dbReference type="ARBA" id="ARBA00023065"/>
    </source>
</evidence>
<evidence type="ECO:0000256" key="3">
    <source>
        <dbReference type="ARBA" id="ARBA00022449"/>
    </source>
</evidence>
<dbReference type="GO" id="GO:0015297">
    <property type="term" value="F:antiporter activity"/>
    <property type="evidence" value="ECO:0007669"/>
    <property type="project" value="UniProtKB-KW"/>
</dbReference>